<dbReference type="GeneID" id="83257800"/>
<comment type="caution">
    <text evidence="9">The sequence shown here is derived from an EMBL/GenBank/DDBJ whole genome shotgun (WGS) entry which is preliminary data.</text>
</comment>
<comment type="pathway">
    <text evidence="5">Amino-acid degradation; L-arginine degradation via AST pathway; L-glutamate and succinate from L-arginine: step 5/5.</text>
</comment>
<dbReference type="GO" id="GO:0019544">
    <property type="term" value="P:L-arginine catabolic process to L-glutamate"/>
    <property type="evidence" value="ECO:0007669"/>
    <property type="project" value="UniProtKB-UniRule"/>
</dbReference>
<evidence type="ECO:0000256" key="1">
    <source>
        <dbReference type="ARBA" id="ARBA00022503"/>
    </source>
</evidence>
<dbReference type="InterPro" id="IPR050178">
    <property type="entry name" value="AspA/AstE_fam"/>
</dbReference>
<feature type="binding site" evidence="5">
    <location>
        <position position="67"/>
    </location>
    <ligand>
        <name>Zn(2+)</name>
        <dbReference type="ChEBI" id="CHEBI:29105"/>
    </ligand>
</feature>
<dbReference type="InterPro" id="IPR007036">
    <property type="entry name" value="Aste_AspA_hybrid_dom"/>
</dbReference>
<dbReference type="NCBIfam" id="TIGR03242">
    <property type="entry name" value="arg_catab_astE"/>
    <property type="match status" value="1"/>
</dbReference>
<dbReference type="CDD" id="cd03855">
    <property type="entry name" value="M14_ASTE"/>
    <property type="match status" value="1"/>
</dbReference>
<feature type="binding site" evidence="5">
    <location>
        <position position="64"/>
    </location>
    <ligand>
        <name>Zn(2+)</name>
        <dbReference type="ChEBI" id="CHEBI:29105"/>
    </ligand>
</feature>
<evidence type="ECO:0000259" key="8">
    <source>
        <dbReference type="Pfam" id="PF24827"/>
    </source>
</evidence>
<dbReference type="HAMAP" id="MF_00767">
    <property type="entry name" value="Arg_catab_AstE"/>
    <property type="match status" value="1"/>
</dbReference>
<accession>A0AAW7Z661</accession>
<feature type="active site" evidence="5">
    <location>
        <position position="225"/>
    </location>
</feature>
<keyword evidence="3 5" id="KW-0378">Hydrolase</keyword>
<proteinExistence type="inferred from homology"/>
<evidence type="ECO:0000259" key="7">
    <source>
        <dbReference type="Pfam" id="PF04952"/>
    </source>
</evidence>
<evidence type="ECO:0000256" key="5">
    <source>
        <dbReference type="HAMAP-Rule" id="MF_00767"/>
    </source>
</evidence>
<evidence type="ECO:0000256" key="4">
    <source>
        <dbReference type="ARBA" id="ARBA00022833"/>
    </source>
</evidence>
<organism evidence="9 10">
    <name type="scientific">Alteromonas stellipolaris</name>
    <dbReference type="NCBI Taxonomy" id="233316"/>
    <lineage>
        <taxon>Bacteria</taxon>
        <taxon>Pseudomonadati</taxon>
        <taxon>Pseudomonadota</taxon>
        <taxon>Gammaproteobacteria</taxon>
        <taxon>Alteromonadales</taxon>
        <taxon>Alteromonadaceae</taxon>
        <taxon>Alteromonas/Salinimonas group</taxon>
        <taxon>Alteromonas</taxon>
    </lineage>
</organism>
<dbReference type="NCBIfam" id="NF003706">
    <property type="entry name" value="PRK05324.1"/>
    <property type="match status" value="1"/>
</dbReference>
<evidence type="ECO:0000256" key="3">
    <source>
        <dbReference type="ARBA" id="ARBA00022801"/>
    </source>
</evidence>
<dbReference type="InterPro" id="IPR055438">
    <property type="entry name" value="AstE_AspA_cat"/>
</dbReference>
<dbReference type="SUPFAM" id="SSF53187">
    <property type="entry name" value="Zn-dependent exopeptidases"/>
    <property type="match status" value="1"/>
</dbReference>
<comment type="function">
    <text evidence="5">Transforms N(2)-succinylglutamate into succinate and glutamate.</text>
</comment>
<dbReference type="Pfam" id="PF24827">
    <property type="entry name" value="AstE_AspA_cat"/>
    <property type="match status" value="1"/>
</dbReference>
<evidence type="ECO:0000256" key="6">
    <source>
        <dbReference type="NCBIfam" id="TIGR03242"/>
    </source>
</evidence>
<dbReference type="EC" id="3.5.1.96" evidence="5 6"/>
<gene>
    <name evidence="5 9" type="primary">astE</name>
    <name evidence="9" type="ORF">Q4527_16330</name>
</gene>
<protein>
    <recommendedName>
        <fullName evidence="5 6">Succinylglutamate desuccinylase</fullName>
        <ecNumber evidence="5 6">3.5.1.96</ecNumber>
    </recommendedName>
</protein>
<keyword evidence="1 5" id="KW-0056">Arginine metabolism</keyword>
<evidence type="ECO:0000313" key="9">
    <source>
        <dbReference type="EMBL" id="MDO6578973.1"/>
    </source>
</evidence>
<dbReference type="GO" id="GO:0019545">
    <property type="term" value="P:L-arginine catabolic process to succinate"/>
    <property type="evidence" value="ECO:0007669"/>
    <property type="project" value="UniProtKB-UniRule"/>
</dbReference>
<feature type="domain" description="Succinylglutamate desuccinylase/Aspartoacylase catalytic" evidence="8">
    <location>
        <begin position="55"/>
        <end position="251"/>
    </location>
</feature>
<keyword evidence="2 5" id="KW-0479">Metal-binding</keyword>
<comment type="similarity">
    <text evidence="5">Belongs to the AspA/AstE family. Succinylglutamate desuccinylase subfamily.</text>
</comment>
<reference evidence="9" key="1">
    <citation type="submission" date="2023-07" db="EMBL/GenBank/DDBJ databases">
        <title>Genome content predicts the carbon catabolic preferences of heterotrophic bacteria.</title>
        <authorList>
            <person name="Gralka M."/>
        </authorList>
    </citation>
    <scope>NUCLEOTIDE SEQUENCE</scope>
    <source>
        <strain evidence="9">F2M12</strain>
    </source>
</reference>
<dbReference type="GO" id="GO:0008270">
    <property type="term" value="F:zinc ion binding"/>
    <property type="evidence" value="ECO:0007669"/>
    <property type="project" value="UniProtKB-UniRule"/>
</dbReference>
<dbReference type="GO" id="GO:0016788">
    <property type="term" value="F:hydrolase activity, acting on ester bonds"/>
    <property type="evidence" value="ECO:0007669"/>
    <property type="project" value="UniProtKB-UniRule"/>
</dbReference>
<sequence length="345" mass="38185">MQQLIEQGNFLSLSRTQPKLFTSSIQFTLDNGTDVAITAPGIIAFTPTPKASVNKHVVLSSGVHGNETAPIEICDELVQHILTGKITLSHRVLFLFGNLPAMDIAERFVEENMNRLFNGEHSKGEGCNNSERKRAKALEDAITDFFAVVRPDDEKYHYDLHTAIRESKNEKFAVYPYLHGKAHSKSQLGFLAACGIQTILLSESATTTFSYSSSVQHQAHAFTVELGKVQPFGQNDMSRFEAAKQSITALICDDDFRPDVDIDSLDIYRVNQVINRHQDDFTLHFDDDTPNFTDYAKGTVLATETGATYTAQQDGEAIVFPNANVAIGQRALLTVVPTKLEKLSV</sequence>
<feature type="domain" description="AstE/AspA barrel-sandwich hybrid" evidence="7">
    <location>
        <begin position="264"/>
        <end position="337"/>
    </location>
</feature>
<keyword evidence="4 5" id="KW-0862">Zinc</keyword>
<dbReference type="PANTHER" id="PTHR15162">
    <property type="entry name" value="ASPARTOACYLASE"/>
    <property type="match status" value="1"/>
</dbReference>
<dbReference type="InterPro" id="IPR016681">
    <property type="entry name" value="SuccinylGlu_desuccinylase"/>
</dbReference>
<dbReference type="EMBL" id="JAUOQI010000014">
    <property type="protein sequence ID" value="MDO6578973.1"/>
    <property type="molecule type" value="Genomic_DNA"/>
</dbReference>
<dbReference type="Pfam" id="PF04952">
    <property type="entry name" value="AstE_AspA_hybrid"/>
    <property type="match status" value="1"/>
</dbReference>
<comment type="cofactor">
    <cofactor evidence="5">
        <name>Zn(2+)</name>
        <dbReference type="ChEBI" id="CHEBI:29105"/>
    </cofactor>
    <text evidence="5">Binds 1 zinc ion per subunit.</text>
</comment>
<dbReference type="RefSeq" id="WP_062086733.1">
    <property type="nucleotide sequence ID" value="NZ_CP014322.1"/>
</dbReference>
<evidence type="ECO:0000313" key="10">
    <source>
        <dbReference type="Proteomes" id="UP001170717"/>
    </source>
</evidence>
<name>A0AAW7Z661_9ALTE</name>
<dbReference type="PANTHER" id="PTHR15162:SF7">
    <property type="entry name" value="SUCCINYLGLUTAMATE DESUCCINYLASE"/>
    <property type="match status" value="1"/>
</dbReference>
<evidence type="ECO:0000256" key="2">
    <source>
        <dbReference type="ARBA" id="ARBA00022723"/>
    </source>
</evidence>
<feature type="binding site" evidence="5">
    <location>
        <position position="161"/>
    </location>
    <ligand>
        <name>Zn(2+)</name>
        <dbReference type="ChEBI" id="CHEBI:29105"/>
    </ligand>
</feature>
<dbReference type="PIRSF" id="PIRSF017020">
    <property type="entry name" value="AstE"/>
    <property type="match status" value="1"/>
</dbReference>
<dbReference type="GO" id="GO:0009017">
    <property type="term" value="F:succinylglutamate desuccinylase activity"/>
    <property type="evidence" value="ECO:0007669"/>
    <property type="project" value="UniProtKB-UniRule"/>
</dbReference>
<dbReference type="Gene3D" id="3.40.630.10">
    <property type="entry name" value="Zn peptidases"/>
    <property type="match status" value="1"/>
</dbReference>
<comment type="catalytic activity">
    <reaction evidence="5">
        <text>N-succinyl-L-glutamate + H2O = L-glutamate + succinate</text>
        <dbReference type="Rhea" id="RHEA:15169"/>
        <dbReference type="ChEBI" id="CHEBI:15377"/>
        <dbReference type="ChEBI" id="CHEBI:29985"/>
        <dbReference type="ChEBI" id="CHEBI:30031"/>
        <dbReference type="ChEBI" id="CHEBI:58763"/>
        <dbReference type="EC" id="3.5.1.96"/>
    </reaction>
</comment>
<dbReference type="Proteomes" id="UP001170717">
    <property type="component" value="Unassembled WGS sequence"/>
</dbReference>
<dbReference type="AlphaFoldDB" id="A0AAW7Z661"/>